<dbReference type="Pfam" id="PF00155">
    <property type="entry name" value="Aminotran_1_2"/>
    <property type="match status" value="1"/>
</dbReference>
<keyword evidence="1 3" id="KW-0808">Transferase</keyword>
<comment type="cofactor">
    <cofactor evidence="1">
        <name>pyridoxal 5'-phosphate</name>
        <dbReference type="ChEBI" id="CHEBI:597326"/>
    </cofactor>
</comment>
<dbReference type="SUPFAM" id="SSF53383">
    <property type="entry name" value="PLP-dependent transferases"/>
    <property type="match status" value="1"/>
</dbReference>
<organism evidence="3 4">
    <name type="scientific">Oceanispirochaeta crateris</name>
    <dbReference type="NCBI Taxonomy" id="2518645"/>
    <lineage>
        <taxon>Bacteria</taxon>
        <taxon>Pseudomonadati</taxon>
        <taxon>Spirochaetota</taxon>
        <taxon>Spirochaetia</taxon>
        <taxon>Spirochaetales</taxon>
        <taxon>Spirochaetaceae</taxon>
        <taxon>Oceanispirochaeta</taxon>
    </lineage>
</organism>
<dbReference type="InterPro" id="IPR004838">
    <property type="entry name" value="NHTrfase_class1_PyrdxlP-BS"/>
</dbReference>
<dbReference type="Gene3D" id="3.40.640.10">
    <property type="entry name" value="Type I PLP-dependent aspartate aminotransferase-like (Major domain)"/>
    <property type="match status" value="1"/>
</dbReference>
<dbReference type="AlphaFoldDB" id="A0A5C1QQ48"/>
<reference evidence="3 4" key="1">
    <citation type="submission" date="2019-02" db="EMBL/GenBank/DDBJ databases">
        <title>Complete Genome Sequence and Methylome Analysis of free living Spirochaetas.</title>
        <authorList>
            <person name="Fomenkov A."/>
            <person name="Dubinina G."/>
            <person name="Leshcheva N."/>
            <person name="Mikheeva N."/>
            <person name="Grabovich M."/>
            <person name="Vincze T."/>
            <person name="Roberts R.J."/>
        </authorList>
    </citation>
    <scope>NUCLEOTIDE SEQUENCE [LARGE SCALE GENOMIC DNA]</scope>
    <source>
        <strain evidence="3 4">K2</strain>
    </source>
</reference>
<name>A0A5C1QQ48_9SPIO</name>
<evidence type="ECO:0000313" key="4">
    <source>
        <dbReference type="Proteomes" id="UP000324209"/>
    </source>
</evidence>
<dbReference type="InterPro" id="IPR015421">
    <property type="entry name" value="PyrdxlP-dep_Trfase_major"/>
</dbReference>
<dbReference type="InterPro" id="IPR015422">
    <property type="entry name" value="PyrdxlP-dep_Trfase_small"/>
</dbReference>
<gene>
    <name evidence="3" type="ORF">EXM22_17655</name>
</gene>
<accession>A0A5C1QQ48</accession>
<dbReference type="GO" id="GO:0030170">
    <property type="term" value="F:pyridoxal phosphate binding"/>
    <property type="evidence" value="ECO:0007669"/>
    <property type="project" value="InterPro"/>
</dbReference>
<proteinExistence type="inferred from homology"/>
<comment type="similarity">
    <text evidence="1">Belongs to the class-I pyridoxal-phosphate-dependent aminotransferase family.</text>
</comment>
<sequence length="392" mass="43475">MAVSKKIQEMQASSSFIRKMFETGAALKSEFGAENVYDFSIGNPSALPPAEFTNILLEEAARENMHGYMPNAGYPEVRSQVAAYLTDEQNVKFRPENILMTSGAGGALNVALKTILNPGDKVLASKPCFMEYQFYCDNHGGGLELVDCLPGFDLNIEAFESVIDEKTAAVIVNSPNNPSGKVYSEKKLKELAELLERKSVEMGRRIYILCDEPYRKIIYGQVEVPSIPELYPHTMICTSYSKDLSIPGERIGFLAIAPGLEDRDHITSGAVLCNRILGYVNASSLMQRVVGRLQGMAVDVAQYQKKRDLLGQILTDCGFDLELPEGTFYLFPRAPLGDDMMVVNYLQEQNILAVPGRGFGMPGYFRLSYCVNDDMILRSEKAFKRAAQNIFG</sequence>
<dbReference type="NCBIfam" id="NF005305">
    <property type="entry name" value="PRK06836.1"/>
    <property type="match status" value="1"/>
</dbReference>
<evidence type="ECO:0000256" key="1">
    <source>
        <dbReference type="RuleBase" id="RU000481"/>
    </source>
</evidence>
<dbReference type="InterPro" id="IPR015424">
    <property type="entry name" value="PyrdxlP-dep_Trfase"/>
</dbReference>
<dbReference type="PANTHER" id="PTHR42691:SF1">
    <property type="entry name" value="ASPARTATE AMINOTRANSFERASE YHDR-RELATED"/>
    <property type="match status" value="1"/>
</dbReference>
<dbReference type="CDD" id="cd00609">
    <property type="entry name" value="AAT_like"/>
    <property type="match status" value="1"/>
</dbReference>
<feature type="domain" description="Aminotransferase class I/classII large" evidence="2">
    <location>
        <begin position="35"/>
        <end position="376"/>
    </location>
</feature>
<dbReference type="PROSITE" id="PS00105">
    <property type="entry name" value="AA_TRANSFER_CLASS_1"/>
    <property type="match status" value="1"/>
</dbReference>
<dbReference type="EMBL" id="CP036150">
    <property type="protein sequence ID" value="QEN09721.1"/>
    <property type="molecule type" value="Genomic_DNA"/>
</dbReference>
<dbReference type="Gene3D" id="3.90.1150.10">
    <property type="entry name" value="Aspartate Aminotransferase, domain 1"/>
    <property type="match status" value="2"/>
</dbReference>
<dbReference type="EC" id="2.6.1.-" evidence="1"/>
<dbReference type="GO" id="GO:0008483">
    <property type="term" value="F:transaminase activity"/>
    <property type="evidence" value="ECO:0007669"/>
    <property type="project" value="UniProtKB-KW"/>
</dbReference>
<dbReference type="RefSeq" id="WP_149487793.1">
    <property type="nucleotide sequence ID" value="NZ_CP036150.1"/>
</dbReference>
<dbReference type="PANTHER" id="PTHR42691">
    <property type="entry name" value="ASPARTATE AMINOTRANSFERASE YHDR-RELATED"/>
    <property type="match status" value="1"/>
</dbReference>
<dbReference type="KEGG" id="ock:EXM22_17655"/>
<dbReference type="Proteomes" id="UP000324209">
    <property type="component" value="Chromosome"/>
</dbReference>
<dbReference type="OrthoDB" id="367386at2"/>
<keyword evidence="4" id="KW-1185">Reference proteome</keyword>
<protein>
    <recommendedName>
        <fullName evidence="1">Aminotransferase</fullName>
        <ecNumber evidence="1">2.6.1.-</ecNumber>
    </recommendedName>
</protein>
<dbReference type="InterPro" id="IPR004839">
    <property type="entry name" value="Aminotransferase_I/II_large"/>
</dbReference>
<keyword evidence="1 3" id="KW-0032">Aminotransferase</keyword>
<evidence type="ECO:0000313" key="3">
    <source>
        <dbReference type="EMBL" id="QEN09721.1"/>
    </source>
</evidence>
<evidence type="ECO:0000259" key="2">
    <source>
        <dbReference type="Pfam" id="PF00155"/>
    </source>
</evidence>